<feature type="transmembrane region" description="Helical" evidence="7">
    <location>
        <begin position="35"/>
        <end position="57"/>
    </location>
</feature>
<dbReference type="AlphaFoldDB" id="A0A956NFQ7"/>
<dbReference type="EMBL" id="JAGQHS010000159">
    <property type="protein sequence ID" value="MCA9758308.1"/>
    <property type="molecule type" value="Genomic_DNA"/>
</dbReference>
<dbReference type="InterPro" id="IPR000620">
    <property type="entry name" value="EamA_dom"/>
</dbReference>
<evidence type="ECO:0000256" key="1">
    <source>
        <dbReference type="ARBA" id="ARBA00004141"/>
    </source>
</evidence>
<accession>A0A956NFQ7</accession>
<evidence type="ECO:0000313" key="10">
    <source>
        <dbReference type="Proteomes" id="UP000739538"/>
    </source>
</evidence>
<feature type="transmembrane region" description="Helical" evidence="7">
    <location>
        <begin position="131"/>
        <end position="153"/>
    </location>
</feature>
<evidence type="ECO:0000256" key="2">
    <source>
        <dbReference type="ARBA" id="ARBA00007362"/>
    </source>
</evidence>
<feature type="domain" description="EamA" evidence="8">
    <location>
        <begin position="36"/>
        <end position="178"/>
    </location>
</feature>
<feature type="domain" description="EamA" evidence="8">
    <location>
        <begin position="195"/>
        <end position="303"/>
    </location>
</feature>
<dbReference type="GO" id="GO:0016020">
    <property type="term" value="C:membrane"/>
    <property type="evidence" value="ECO:0007669"/>
    <property type="project" value="UniProtKB-SubCell"/>
</dbReference>
<dbReference type="Gene3D" id="1.10.3730.20">
    <property type="match status" value="1"/>
</dbReference>
<reference evidence="9" key="1">
    <citation type="submission" date="2020-04" db="EMBL/GenBank/DDBJ databases">
        <authorList>
            <person name="Zhang T."/>
        </authorList>
    </citation>
    <scope>NUCLEOTIDE SEQUENCE</scope>
    <source>
        <strain evidence="9">HKST-UBA02</strain>
    </source>
</reference>
<name>A0A956NFQ7_UNCEI</name>
<keyword evidence="5 7" id="KW-0472">Membrane</keyword>
<evidence type="ECO:0000256" key="5">
    <source>
        <dbReference type="ARBA" id="ARBA00023136"/>
    </source>
</evidence>
<dbReference type="InterPro" id="IPR037185">
    <property type="entry name" value="EmrE-like"/>
</dbReference>
<keyword evidence="4 7" id="KW-1133">Transmembrane helix</keyword>
<evidence type="ECO:0000313" key="9">
    <source>
        <dbReference type="EMBL" id="MCA9758308.1"/>
    </source>
</evidence>
<feature type="transmembrane region" description="Helical" evidence="7">
    <location>
        <begin position="288"/>
        <end position="310"/>
    </location>
</feature>
<feature type="region of interest" description="Disordered" evidence="6">
    <location>
        <begin position="1"/>
        <end position="29"/>
    </location>
</feature>
<gene>
    <name evidence="9" type="ORF">KDA27_21110</name>
</gene>
<feature type="transmembrane region" description="Helical" evidence="7">
    <location>
        <begin position="77"/>
        <end position="96"/>
    </location>
</feature>
<feature type="transmembrane region" description="Helical" evidence="7">
    <location>
        <begin position="108"/>
        <end position="125"/>
    </location>
</feature>
<dbReference type="Pfam" id="PF00892">
    <property type="entry name" value="EamA"/>
    <property type="match status" value="2"/>
</dbReference>
<evidence type="ECO:0000256" key="6">
    <source>
        <dbReference type="SAM" id="MobiDB-lite"/>
    </source>
</evidence>
<feature type="transmembrane region" description="Helical" evidence="7">
    <location>
        <begin position="222"/>
        <end position="242"/>
    </location>
</feature>
<comment type="similarity">
    <text evidence="2">Belongs to the EamA transporter family.</text>
</comment>
<evidence type="ECO:0000259" key="8">
    <source>
        <dbReference type="Pfam" id="PF00892"/>
    </source>
</evidence>
<feature type="transmembrane region" description="Helical" evidence="7">
    <location>
        <begin position="165"/>
        <end position="183"/>
    </location>
</feature>
<sequence>MSVNASDAHSDAPSDALSSSPGISPATPRPQESRWFLLIALLLFLIWSNTFIGIGYLLGAEHDGARFDWKALTVARFLPVFPICVAYCLAPSRIQATRTVLARRWRRVVVAGLLAVPGYNAALYFGQQHGVPAPIASVTTTLAPIFILILSIWFLGERLTIRRGLGFLLCIGGMALISLARPMGSQSTYPIVVAVTALAPACWSVFSVITKPMMREVDSVHWTYLAIAAGSLPLVLVSPWIGGPELVHLDAVGWSWLLYLAILATVIGFALWTWLLRHLPASTVGLTVFLNPPLTTVSKVVLAAALPATFAFRVTPLEGLGGALVLFGLAVGVLQRPGGTLRAGRSRG</sequence>
<reference evidence="9" key="2">
    <citation type="journal article" date="2021" name="Microbiome">
        <title>Successional dynamics and alternative stable states in a saline activated sludge microbial community over 9 years.</title>
        <authorList>
            <person name="Wang Y."/>
            <person name="Ye J."/>
            <person name="Ju F."/>
            <person name="Liu L."/>
            <person name="Boyd J.A."/>
            <person name="Deng Y."/>
            <person name="Parks D.H."/>
            <person name="Jiang X."/>
            <person name="Yin X."/>
            <person name="Woodcroft B.J."/>
            <person name="Tyson G.W."/>
            <person name="Hugenholtz P."/>
            <person name="Polz M.F."/>
            <person name="Zhang T."/>
        </authorList>
    </citation>
    <scope>NUCLEOTIDE SEQUENCE</scope>
    <source>
        <strain evidence="9">HKST-UBA02</strain>
    </source>
</reference>
<protein>
    <submittedName>
        <fullName evidence="9">DMT family transporter</fullName>
    </submittedName>
</protein>
<feature type="transmembrane region" description="Helical" evidence="7">
    <location>
        <begin position="254"/>
        <end position="276"/>
    </location>
</feature>
<feature type="transmembrane region" description="Helical" evidence="7">
    <location>
        <begin position="316"/>
        <end position="334"/>
    </location>
</feature>
<organism evidence="9 10">
    <name type="scientific">Eiseniibacteriota bacterium</name>
    <dbReference type="NCBI Taxonomy" id="2212470"/>
    <lineage>
        <taxon>Bacteria</taxon>
        <taxon>Candidatus Eiseniibacteriota</taxon>
    </lineage>
</organism>
<feature type="compositionally biased region" description="Low complexity" evidence="6">
    <location>
        <begin position="1"/>
        <end position="20"/>
    </location>
</feature>
<keyword evidence="3 7" id="KW-0812">Transmembrane</keyword>
<dbReference type="PANTHER" id="PTHR32322">
    <property type="entry name" value="INNER MEMBRANE TRANSPORTER"/>
    <property type="match status" value="1"/>
</dbReference>
<proteinExistence type="inferred from homology"/>
<dbReference type="InterPro" id="IPR050638">
    <property type="entry name" value="AA-Vitamin_Transporters"/>
</dbReference>
<dbReference type="SUPFAM" id="SSF103481">
    <property type="entry name" value="Multidrug resistance efflux transporter EmrE"/>
    <property type="match status" value="2"/>
</dbReference>
<evidence type="ECO:0000256" key="7">
    <source>
        <dbReference type="SAM" id="Phobius"/>
    </source>
</evidence>
<comment type="subcellular location">
    <subcellularLocation>
        <location evidence="1">Membrane</location>
        <topology evidence="1">Multi-pass membrane protein</topology>
    </subcellularLocation>
</comment>
<feature type="transmembrane region" description="Helical" evidence="7">
    <location>
        <begin position="189"/>
        <end position="210"/>
    </location>
</feature>
<evidence type="ECO:0000256" key="3">
    <source>
        <dbReference type="ARBA" id="ARBA00022692"/>
    </source>
</evidence>
<comment type="caution">
    <text evidence="9">The sequence shown here is derived from an EMBL/GenBank/DDBJ whole genome shotgun (WGS) entry which is preliminary data.</text>
</comment>
<evidence type="ECO:0000256" key="4">
    <source>
        <dbReference type="ARBA" id="ARBA00022989"/>
    </source>
</evidence>
<dbReference type="Proteomes" id="UP000739538">
    <property type="component" value="Unassembled WGS sequence"/>
</dbReference>
<dbReference type="PANTHER" id="PTHR32322:SF2">
    <property type="entry name" value="EAMA DOMAIN-CONTAINING PROTEIN"/>
    <property type="match status" value="1"/>
</dbReference>